<protein>
    <submittedName>
        <fullName evidence="1">Uncharacterized protein</fullName>
    </submittedName>
</protein>
<comment type="caution">
    <text evidence="1">The sequence shown here is derived from an EMBL/GenBank/DDBJ whole genome shotgun (WGS) entry which is preliminary data.</text>
</comment>
<reference evidence="1 2" key="1">
    <citation type="submission" date="2016-12" db="EMBL/GenBank/DDBJ databases">
        <title>Comparison of Traditional DNA-DNA Hybridization with In Silico Genomic Analysis.</title>
        <authorList>
            <person name="Nicholson A.C."/>
            <person name="Humrighouse B.W."/>
            <person name="Graziano J."/>
            <person name="Lasker B."/>
            <person name="Whitney A.M."/>
            <person name="Mcquiston J.R."/>
        </authorList>
    </citation>
    <scope>NUCLEOTIDE SEQUENCE [LARGE SCALE GENOMIC DNA]</scope>
    <source>
        <strain evidence="1 2">H2240</strain>
    </source>
</reference>
<dbReference type="Proteomes" id="UP000196878">
    <property type="component" value="Unassembled WGS sequence"/>
</dbReference>
<evidence type="ECO:0000313" key="2">
    <source>
        <dbReference type="Proteomes" id="UP000196878"/>
    </source>
</evidence>
<dbReference type="AlphaFoldDB" id="A0A212AC56"/>
<accession>A0A212AC56</accession>
<evidence type="ECO:0000313" key="1">
    <source>
        <dbReference type="EMBL" id="OWJ78441.1"/>
    </source>
</evidence>
<keyword evidence="2" id="KW-1185">Reference proteome</keyword>
<organism evidence="1 2">
    <name type="scientific">Haematobacter genomosp. 1</name>
    <dbReference type="NCBI Taxonomy" id="366618"/>
    <lineage>
        <taxon>Bacteria</taxon>
        <taxon>Pseudomonadati</taxon>
        <taxon>Pseudomonadota</taxon>
        <taxon>Alphaproteobacteria</taxon>
        <taxon>Rhodobacterales</taxon>
        <taxon>Paracoccaceae</taxon>
        <taxon>Haematobacter</taxon>
    </lineage>
</organism>
<proteinExistence type="predicted"/>
<dbReference type="RefSeq" id="WP_088215100.1">
    <property type="nucleotide sequence ID" value="NZ_NIPW01000011.1"/>
</dbReference>
<dbReference type="EMBL" id="NIPW01000011">
    <property type="protein sequence ID" value="OWJ78441.1"/>
    <property type="molecule type" value="Genomic_DNA"/>
</dbReference>
<gene>
    <name evidence="1" type="ORF">CDV49_08370</name>
</gene>
<name>A0A212AC56_9RHOB</name>
<sequence>MTHYVAIYAGEIIGEAANREDAITMAGFKTIHNIDFYDAEDGPVVQGYEPNGKGVWIIDGE</sequence>